<keyword evidence="1" id="KW-0175">Coiled coil</keyword>
<sequence>MSAATNAVPLEEQLVWLRHFAQVQQRVSQTVRQMADRIEALEADLLRHRAKAILERTAKWWAVPMPMSMSMPRRSSPLQTPRSGALPSGSQRSANRTDWALKSLPHTPSQLGAGTPAPWPESDAVLCQTACVGHAHHWLQDDGQCQRKGEECERVQAQGGVYVPSA</sequence>
<dbReference type="KEGG" id="cbaa:SRAA_1812"/>
<reference evidence="3 4" key="1">
    <citation type="journal article" date="2014" name="Nat. Commun.">
        <title>Physiological and genomic features of highly alkaliphilic hydrogen-utilizing Betaproteobacteria from a continental serpentinizing site.</title>
        <authorList>
            <person name="Suzuki S."/>
            <person name="Kuenen J.G."/>
            <person name="Schipper K."/>
            <person name="van der Velde S."/>
            <person name="Ishii S."/>
            <person name="Wu A."/>
            <person name="Sorokin D.Y."/>
            <person name="Tenney A."/>
            <person name="Meng X.Y."/>
            <person name="Morrill P.L."/>
            <person name="Kamagata Y."/>
            <person name="Muyzer G."/>
            <person name="Nealson K.H."/>
        </authorList>
    </citation>
    <scope>NUCLEOTIDE SEQUENCE [LARGE SCALE GENOMIC DNA]</scope>
    <source>
        <strain evidence="3 4">A1</strain>
    </source>
</reference>
<dbReference type="RefSeq" id="WP_045532259.1">
    <property type="nucleotide sequence ID" value="NZ_AP014568.1"/>
</dbReference>
<dbReference type="Proteomes" id="UP000067461">
    <property type="component" value="Chromosome"/>
</dbReference>
<gene>
    <name evidence="3" type="ORF">SRAA_1812</name>
</gene>
<accession>A0A060NI10</accession>
<protein>
    <submittedName>
        <fullName evidence="3">ATPase involved in DNA replication initiation</fullName>
    </submittedName>
</protein>
<feature type="coiled-coil region" evidence="1">
    <location>
        <begin position="24"/>
        <end position="51"/>
    </location>
</feature>
<evidence type="ECO:0000256" key="2">
    <source>
        <dbReference type="SAM" id="MobiDB-lite"/>
    </source>
</evidence>
<dbReference type="AlphaFoldDB" id="A0A060NI10"/>
<organism evidence="3 4">
    <name type="scientific">Serpentinimonas raichei</name>
    <dbReference type="NCBI Taxonomy" id="1458425"/>
    <lineage>
        <taxon>Bacteria</taxon>
        <taxon>Pseudomonadati</taxon>
        <taxon>Pseudomonadota</taxon>
        <taxon>Betaproteobacteria</taxon>
        <taxon>Burkholderiales</taxon>
        <taxon>Comamonadaceae</taxon>
        <taxon>Serpentinimonas</taxon>
    </lineage>
</organism>
<proteinExistence type="predicted"/>
<evidence type="ECO:0000313" key="3">
    <source>
        <dbReference type="EMBL" id="BAO81666.1"/>
    </source>
</evidence>
<keyword evidence="4" id="KW-1185">Reference proteome</keyword>
<dbReference type="HOGENOM" id="CLU_1599895_0_0_4"/>
<evidence type="ECO:0000313" key="4">
    <source>
        <dbReference type="Proteomes" id="UP000067461"/>
    </source>
</evidence>
<evidence type="ECO:0000256" key="1">
    <source>
        <dbReference type="SAM" id="Coils"/>
    </source>
</evidence>
<dbReference type="OrthoDB" id="5296275at2"/>
<feature type="compositionally biased region" description="Polar residues" evidence="2">
    <location>
        <begin position="78"/>
        <end position="95"/>
    </location>
</feature>
<dbReference type="EMBL" id="AP014568">
    <property type="protein sequence ID" value="BAO81666.1"/>
    <property type="molecule type" value="Genomic_DNA"/>
</dbReference>
<feature type="region of interest" description="Disordered" evidence="2">
    <location>
        <begin position="71"/>
        <end position="95"/>
    </location>
</feature>
<dbReference type="STRING" id="1458425.SRAA_1812"/>
<name>A0A060NI10_9BURK</name>